<dbReference type="SMART" id="SM00642">
    <property type="entry name" value="Aamy"/>
    <property type="match status" value="1"/>
</dbReference>
<organism evidence="8 9">
    <name type="scientific">Vibrio marisflavi CECT 7928</name>
    <dbReference type="NCBI Taxonomy" id="634439"/>
    <lineage>
        <taxon>Bacteria</taxon>
        <taxon>Pseudomonadati</taxon>
        <taxon>Pseudomonadota</taxon>
        <taxon>Gammaproteobacteria</taxon>
        <taxon>Vibrionales</taxon>
        <taxon>Vibrionaceae</taxon>
        <taxon>Vibrio</taxon>
    </lineage>
</organism>
<reference evidence="8" key="1">
    <citation type="submission" date="2021-11" db="EMBL/GenBank/DDBJ databases">
        <authorList>
            <person name="Rodrigo-Torres L."/>
            <person name="Arahal R. D."/>
            <person name="Lucena T."/>
        </authorList>
    </citation>
    <scope>NUCLEOTIDE SEQUENCE</scope>
    <source>
        <strain evidence="8">CECT 7928</strain>
    </source>
</reference>
<dbReference type="Gene3D" id="3.20.20.80">
    <property type="entry name" value="Glycosidases"/>
    <property type="match status" value="1"/>
</dbReference>
<protein>
    <recommendedName>
        <fullName evidence="6">Alpha-amylase</fullName>
        <ecNumber evidence="6">3.2.1.1</ecNumber>
    </recommendedName>
</protein>
<comment type="catalytic activity">
    <reaction evidence="6">
        <text>Endohydrolysis of (1-&gt;4)-alpha-D-glucosidic linkages in polysaccharides containing three or more (1-&gt;4)-alpha-linked D-glucose units.</text>
        <dbReference type="EC" id="3.2.1.1"/>
    </reaction>
</comment>
<comment type="similarity">
    <text evidence="1 5">Belongs to the glycosyl hydrolase 13 family.</text>
</comment>
<dbReference type="Proteomes" id="UP000838748">
    <property type="component" value="Unassembled WGS sequence"/>
</dbReference>
<gene>
    <name evidence="8" type="primary">tam_2</name>
    <name evidence="8" type="ORF">VMF7928_01149</name>
</gene>
<keyword evidence="2 6" id="KW-0378">Hydrolase</keyword>
<dbReference type="EMBL" id="CAKLDM010000001">
    <property type="protein sequence ID" value="CAH0537517.1"/>
    <property type="molecule type" value="Genomic_DNA"/>
</dbReference>
<evidence type="ECO:0000259" key="7">
    <source>
        <dbReference type="SMART" id="SM00642"/>
    </source>
</evidence>
<dbReference type="InterPro" id="IPR006047">
    <property type="entry name" value="GH13_cat_dom"/>
</dbReference>
<sequence length="458" mass="51808">MQLNKLNSIYSTDVILHVFDWPYSEVTKKAKEIAQAGYKSVLISPPIKSKKKPEGTPWWQRYQPTDYRVIDNQLGNTLELKEMIEALLSHGVYTYADMVLNHMANPSDTYTDLVYPSCSELEEYSVHSDYYQSIRLFGNLKQALFSEKDFVKAFGIKDWKDKWQVQHGRLTGGPRDPGLPTLRHSSYVSEQQREYIKALKKLGIKGFRIDAAKHISLEQLQDIWREDITKDTHIFGEIITDGGATKEEYQLFLQPYLEKTRLGAYDFPLFQTIYNALQKEGSLKSLVDPYCFGQALSESRAVTFTITHDIPNNEVFQGLLMSEELEWLAYSYVLGRDGGVPLIYTDLNPSGIKSSDGNPRWQSVWNDHRMLARVLFHNAVHGCPMKILCATDDILIFARGEKGVVAINKSSSSHEAKIDSKQGALELLSGERYPVGTDGGMTILIPAKGSCLLLMAEG</sequence>
<dbReference type="Pfam" id="PF00128">
    <property type="entry name" value="Alpha-amylase"/>
    <property type="match status" value="1"/>
</dbReference>
<dbReference type="SUPFAM" id="SSF51445">
    <property type="entry name" value="(Trans)glycosidases"/>
    <property type="match status" value="1"/>
</dbReference>
<dbReference type="CDD" id="cd11315">
    <property type="entry name" value="AmyAc_bac1_AmyA"/>
    <property type="match status" value="1"/>
</dbReference>
<name>A0ABM9A2K3_9VIBR</name>
<keyword evidence="4 6" id="KW-0326">Glycosidase</keyword>
<evidence type="ECO:0000313" key="8">
    <source>
        <dbReference type="EMBL" id="CAH0537517.1"/>
    </source>
</evidence>
<keyword evidence="3 6" id="KW-0119">Carbohydrate metabolism</keyword>
<evidence type="ECO:0000256" key="3">
    <source>
        <dbReference type="ARBA" id="ARBA00023277"/>
    </source>
</evidence>
<evidence type="ECO:0000313" key="9">
    <source>
        <dbReference type="Proteomes" id="UP000838748"/>
    </source>
</evidence>
<feature type="domain" description="Glycosyl hydrolase family 13 catalytic" evidence="7">
    <location>
        <begin position="13"/>
        <end position="377"/>
    </location>
</feature>
<evidence type="ECO:0000256" key="6">
    <source>
        <dbReference type="RuleBase" id="RU361134"/>
    </source>
</evidence>
<dbReference type="InterPro" id="IPR017853">
    <property type="entry name" value="GH"/>
</dbReference>
<proteinExistence type="inferred from homology"/>
<dbReference type="InterPro" id="IPR006046">
    <property type="entry name" value="Alpha_amylase"/>
</dbReference>
<evidence type="ECO:0000256" key="5">
    <source>
        <dbReference type="RuleBase" id="RU003615"/>
    </source>
</evidence>
<evidence type="ECO:0000256" key="2">
    <source>
        <dbReference type="ARBA" id="ARBA00022801"/>
    </source>
</evidence>
<evidence type="ECO:0000256" key="4">
    <source>
        <dbReference type="ARBA" id="ARBA00023295"/>
    </source>
</evidence>
<dbReference type="EC" id="3.2.1.1" evidence="6"/>
<evidence type="ECO:0000256" key="1">
    <source>
        <dbReference type="ARBA" id="ARBA00008061"/>
    </source>
</evidence>
<dbReference type="SUPFAM" id="SSF51011">
    <property type="entry name" value="Glycosyl hydrolase domain"/>
    <property type="match status" value="1"/>
</dbReference>
<keyword evidence="9" id="KW-1185">Reference proteome</keyword>
<dbReference type="GO" id="GO:0004556">
    <property type="term" value="F:alpha-amylase activity"/>
    <property type="evidence" value="ECO:0007669"/>
    <property type="project" value="UniProtKB-EC"/>
</dbReference>
<dbReference type="PRINTS" id="PR00110">
    <property type="entry name" value="ALPHAAMYLASE"/>
</dbReference>
<comment type="caution">
    <text evidence="8">The sequence shown here is derived from an EMBL/GenBank/DDBJ whole genome shotgun (WGS) entry which is preliminary data.</text>
</comment>
<accession>A0ABM9A2K3</accession>
<dbReference type="PANTHER" id="PTHR43447">
    <property type="entry name" value="ALPHA-AMYLASE"/>
    <property type="match status" value="1"/>
</dbReference>